<comment type="caution">
    <text evidence="2">The sequence shown here is derived from an EMBL/GenBank/DDBJ whole genome shotgun (WGS) entry which is preliminary data.</text>
</comment>
<protein>
    <submittedName>
        <fullName evidence="2">Uncharacterized protein</fullName>
    </submittedName>
</protein>
<dbReference type="Proteomes" id="UP000004816">
    <property type="component" value="Unassembled WGS sequence"/>
</dbReference>
<organism evidence="2 3">
    <name type="scientific">Segniliparus rugosus (strain ATCC BAA-974 / DSM 45345 / CCUG 50838 / CIP 108380 / JCM 13579 / CDC 945)</name>
    <dbReference type="NCBI Taxonomy" id="679197"/>
    <lineage>
        <taxon>Bacteria</taxon>
        <taxon>Bacillati</taxon>
        <taxon>Actinomycetota</taxon>
        <taxon>Actinomycetes</taxon>
        <taxon>Mycobacteriales</taxon>
        <taxon>Segniliparaceae</taxon>
        <taxon>Segniliparus</taxon>
    </lineage>
</organism>
<keyword evidence="3" id="KW-1185">Reference proteome</keyword>
<sequence length="202" mass="22256">MRPNIKRWSEDPLPGDPYDALVAEIGAARQAGWFVMGVYCANRDGHNSDGSDRSAEAVDLDSWYSVDRIIVGFAKPSDDLDHAAAAYLFEEFHSKFDPSLSKSVPKGAVMVVGVAPHHADRGWPKYVPVELSDTCIADPHHPRLPTKEEAVPKTNPPPPKEDSLDGPLDQAGKPFAKWDDQNRFSLWRLRKPTSTTPATPST</sequence>
<evidence type="ECO:0000313" key="2">
    <source>
        <dbReference type="EMBL" id="EFV12180.2"/>
    </source>
</evidence>
<dbReference type="HOGENOM" id="CLU_1309404_0_0_11"/>
<dbReference type="EMBL" id="ACZI02000001">
    <property type="protein sequence ID" value="EFV12180.2"/>
    <property type="molecule type" value="Genomic_DNA"/>
</dbReference>
<evidence type="ECO:0000313" key="3">
    <source>
        <dbReference type="Proteomes" id="UP000004816"/>
    </source>
</evidence>
<name>E5XU11_SEGRC</name>
<gene>
    <name evidence="2" type="ORF">HMPREF9336_02983</name>
</gene>
<feature type="region of interest" description="Disordered" evidence="1">
    <location>
        <begin position="137"/>
        <end position="180"/>
    </location>
</feature>
<reference evidence="2 3" key="1">
    <citation type="journal article" date="2011" name="Stand. Genomic Sci.">
        <title>High quality draft genome sequence of Segniliparus rugosus CDC 945(T)= (ATCC BAA-974(T)).</title>
        <authorList>
            <person name="Earl A.M."/>
            <person name="Desjardins C.A."/>
            <person name="Fitzgerald M.G."/>
            <person name="Arachchi H.M."/>
            <person name="Zeng Q."/>
            <person name="Mehta T."/>
            <person name="Griggs A."/>
            <person name="Birren B.W."/>
            <person name="Toney N.C."/>
            <person name="Carr J."/>
            <person name="Posey J."/>
            <person name="Butler W.R."/>
        </authorList>
    </citation>
    <scope>NUCLEOTIDE SEQUENCE [LARGE SCALE GENOMIC DNA]</scope>
    <source>
        <strain evidence="3">ATCC BAA-974 / DSM 45345 / CCUG 50838 / CIP 108380 / JCM 13579 / CDC 945</strain>
    </source>
</reference>
<accession>E5XU11</accession>
<dbReference type="AlphaFoldDB" id="E5XU11"/>
<proteinExistence type="predicted"/>
<evidence type="ECO:0000256" key="1">
    <source>
        <dbReference type="SAM" id="MobiDB-lite"/>
    </source>
</evidence>
<feature type="compositionally biased region" description="Basic and acidic residues" evidence="1">
    <location>
        <begin position="138"/>
        <end position="151"/>
    </location>
</feature>